<feature type="compositionally biased region" description="Low complexity" evidence="1">
    <location>
        <begin position="29"/>
        <end position="48"/>
    </location>
</feature>
<feature type="region of interest" description="Disordered" evidence="1">
    <location>
        <begin position="1"/>
        <end position="78"/>
    </location>
</feature>
<reference evidence="3 4" key="1">
    <citation type="submission" date="2016-12" db="EMBL/GenBank/DDBJ databases">
        <authorList>
            <person name="Song W.-J."/>
            <person name="Kurnit D.M."/>
        </authorList>
    </citation>
    <scope>NUCLEOTIDE SEQUENCE [LARGE SCALE GENOMIC DNA]</scope>
    <source>
        <strain evidence="3 4">DSM 19599</strain>
    </source>
</reference>
<dbReference type="AlphaFoldDB" id="A0A1M7ZLC9"/>
<sequence length="1245" mass="129869">MEQPPEEPKGGDASRQRVDPARSVEDAPLEAAMAPADSAAGPGNAAPENGGGPATAPPSAGDPARPGSGTSSSDEPANIVEDAVKPIKREADHKSDATHKPHEAGHKAHEPHKAAHKAHEASNKAHEATHGAHKARKAGHKAKGAGADADGHADSAHAHAHRRRRRRRMWFHLSGACAGLFVGVPVALLAVAFVVGPFRVDMLRSEVESVLQTLVGREGKAAIGSAEVSIGWQHGLVMYLNDVSMSGPVANASIRRITFDIDATAFLVGAGLKVHSIAIESPNVKFAVLQPATFRRPEPVALLELLNERLERVATLAYDRGLEQVTLVGGRLEVPRQQPEAPPLVLDSTAITVAAAAGGELRGRLVSMLDRQQWTASFSRIAQNGTTVVKVDAEDVGIASLLGLNFVSQDLTIAPKAEGRFDATGKATGFTASLNVGGGYIRLGEDGTFLQRADIAVAWRPAEGDIAITPSPILFGGSEVTLAGTVRAPDADNPRWTFDLTLPRARFAPVDIPGDPAILQSAVVQGTVDPATRSLVLSKIEATAGDQRAEASGAFDFGPNGPRGRFDGQLTNVAYSMFIRLWPSFIVTPGRKWVIENIIDGVIPTATMRLRMTPLDFDSDPTTVSPDATPAHLDMTFENASMKLPPKLPIATNGVGTLNMDNNILTAKVATATTEAARGGPLAVTDVTVVTSDLRTRHLDATISGTISGAAAGIATLADDEPISAMKPLGIDPAAVSGQAKVTFWLSGPMENVIDRTLIKWKIDAALQDVSSSSPIKDHVIKDATVDIKADTTNLTLKGTANIDGLAAKVDLSQPIGPDAAPGHSGVTVELSEADRKARGLDYGGLLTGPVGATMVDNSDGTKSFTIDLKKASLTIPGIGWTKGPGVAALATFDMSEKDGIVTLSRLNLAADGVSIVGNVTLDGKNGLQRADFSQFSLRPGDILKVRAERMSSNGYAITITGDNYDARGLIQQLKKGWQDKSSQAAGKVPLKIDAKVARIVGFGSASLNNVELKASLTGDTVSKLDLTGVTGAGGAGVAVKIAPGDSGSMLTASTGDTGQVLRFLDLYKRLIGGNGQIRARMTDAGTAGATTVTSFSVDQDPGLQEMVATAAKKTAEKAAGQRVQAPPDAASRFESLDITFRVNGSVLQIIDAVLRGESSGGSANGTLNLTTQQLSLAGTFIPIFAINNLFGRIPIIGEILGGGRDGGLIGVTFKLEGPLANPTLSYNPISGVTPGILRRIFEYN</sequence>
<keyword evidence="2" id="KW-0472">Membrane</keyword>
<proteinExistence type="predicted"/>
<feature type="compositionally biased region" description="Basic residues" evidence="1">
    <location>
        <begin position="131"/>
        <end position="143"/>
    </location>
</feature>
<organism evidence="3 4">
    <name type="scientific">Pseudoxanthobacter soli DSM 19599</name>
    <dbReference type="NCBI Taxonomy" id="1123029"/>
    <lineage>
        <taxon>Bacteria</taxon>
        <taxon>Pseudomonadati</taxon>
        <taxon>Pseudomonadota</taxon>
        <taxon>Alphaproteobacteria</taxon>
        <taxon>Hyphomicrobiales</taxon>
        <taxon>Segnochrobactraceae</taxon>
        <taxon>Pseudoxanthobacter</taxon>
    </lineage>
</organism>
<name>A0A1M7ZLC9_9HYPH</name>
<dbReference type="EMBL" id="FRXO01000004">
    <property type="protein sequence ID" value="SHO65681.1"/>
    <property type="molecule type" value="Genomic_DNA"/>
</dbReference>
<gene>
    <name evidence="3" type="ORF">SAMN02745172_02327</name>
</gene>
<accession>A0A1M7ZLC9</accession>
<feature type="region of interest" description="Disordered" evidence="1">
    <location>
        <begin position="90"/>
        <end position="161"/>
    </location>
</feature>
<feature type="compositionally biased region" description="Basic and acidic residues" evidence="1">
    <location>
        <begin position="90"/>
        <end position="130"/>
    </location>
</feature>
<keyword evidence="2" id="KW-0812">Transmembrane</keyword>
<feature type="compositionally biased region" description="Basic and acidic residues" evidence="1">
    <location>
        <begin position="1"/>
        <end position="25"/>
    </location>
</feature>
<evidence type="ECO:0000313" key="4">
    <source>
        <dbReference type="Proteomes" id="UP000186406"/>
    </source>
</evidence>
<keyword evidence="2" id="KW-1133">Transmembrane helix</keyword>
<evidence type="ECO:0000256" key="1">
    <source>
        <dbReference type="SAM" id="MobiDB-lite"/>
    </source>
</evidence>
<protein>
    <submittedName>
        <fullName evidence="3">AsmA-like C-terminal region</fullName>
    </submittedName>
</protein>
<evidence type="ECO:0000313" key="3">
    <source>
        <dbReference type="EMBL" id="SHO65681.1"/>
    </source>
</evidence>
<dbReference type="STRING" id="1123029.SAMN02745172_02327"/>
<dbReference type="Proteomes" id="UP000186406">
    <property type="component" value="Unassembled WGS sequence"/>
</dbReference>
<feature type="transmembrane region" description="Helical" evidence="2">
    <location>
        <begin position="170"/>
        <end position="195"/>
    </location>
</feature>
<evidence type="ECO:0000256" key="2">
    <source>
        <dbReference type="SAM" id="Phobius"/>
    </source>
</evidence>
<keyword evidence="4" id="KW-1185">Reference proteome</keyword>